<dbReference type="InterPro" id="IPR027477">
    <property type="entry name" value="Succ_DH/fumarate_Rdtase_cat_sf"/>
</dbReference>
<dbReference type="AlphaFoldDB" id="A0A4R6LYQ4"/>
<keyword evidence="1" id="KW-0285">Flavoprotein</keyword>
<reference evidence="4 5" key="1">
    <citation type="submission" date="2019-03" db="EMBL/GenBank/DDBJ databases">
        <title>Subsurface microbial communities from deep shales in Ohio and West Virginia, USA.</title>
        <authorList>
            <person name="Wrighton K."/>
        </authorList>
    </citation>
    <scope>NUCLEOTIDE SEQUENCE [LARGE SCALE GENOMIC DNA]</scope>
    <source>
        <strain evidence="4 5">MA284_T2</strain>
    </source>
</reference>
<dbReference type="SUPFAM" id="SSF51905">
    <property type="entry name" value="FAD/NAD(P)-binding domain"/>
    <property type="match status" value="1"/>
</dbReference>
<organism evidence="4 5">
    <name type="scientific">Halanaerobium saccharolyticum</name>
    <dbReference type="NCBI Taxonomy" id="43595"/>
    <lineage>
        <taxon>Bacteria</taxon>
        <taxon>Bacillati</taxon>
        <taxon>Bacillota</taxon>
        <taxon>Clostridia</taxon>
        <taxon>Halanaerobiales</taxon>
        <taxon>Halanaerobiaceae</taxon>
        <taxon>Halanaerobium</taxon>
    </lineage>
</organism>
<name>A0A4R6LYQ4_9FIRM</name>
<dbReference type="PANTHER" id="PTHR11632:SF51">
    <property type="entry name" value="SUCCINATE DEHYDROGENASE [UBIQUINONE] FLAVOPROTEIN SUBUNIT, MITOCHONDRIAL"/>
    <property type="match status" value="1"/>
</dbReference>
<dbReference type="OrthoDB" id="9806724at2"/>
<dbReference type="RefSeq" id="WP_133514416.1">
    <property type="nucleotide sequence ID" value="NZ_SNWX01000005.1"/>
</dbReference>
<evidence type="ECO:0000313" key="4">
    <source>
        <dbReference type="EMBL" id="TDO93923.1"/>
    </source>
</evidence>
<evidence type="ECO:0000259" key="3">
    <source>
        <dbReference type="Pfam" id="PF00890"/>
    </source>
</evidence>
<protein>
    <submittedName>
        <fullName evidence="4">Succinate dehydrogenase/fumarate reductase flavoprotein subunit</fullName>
    </submittedName>
</protein>
<dbReference type="InterPro" id="IPR030664">
    <property type="entry name" value="SdhA/FrdA/AprA"/>
</dbReference>
<dbReference type="Gene3D" id="3.50.50.60">
    <property type="entry name" value="FAD/NAD(P)-binding domain"/>
    <property type="match status" value="2"/>
</dbReference>
<dbReference type="GO" id="GO:0009061">
    <property type="term" value="P:anaerobic respiration"/>
    <property type="evidence" value="ECO:0007669"/>
    <property type="project" value="TreeGrafter"/>
</dbReference>
<evidence type="ECO:0000256" key="2">
    <source>
        <dbReference type="ARBA" id="ARBA00023002"/>
    </source>
</evidence>
<comment type="caution">
    <text evidence="4">The sequence shown here is derived from an EMBL/GenBank/DDBJ whole genome shotgun (WGS) entry which is preliminary data.</text>
</comment>
<dbReference type="PANTHER" id="PTHR11632">
    <property type="entry name" value="SUCCINATE DEHYDROGENASE 2 FLAVOPROTEIN SUBUNIT"/>
    <property type="match status" value="1"/>
</dbReference>
<dbReference type="EMBL" id="SNWX01000005">
    <property type="protein sequence ID" value="TDO93923.1"/>
    <property type="molecule type" value="Genomic_DNA"/>
</dbReference>
<dbReference type="Pfam" id="PF00890">
    <property type="entry name" value="FAD_binding_2"/>
    <property type="match status" value="1"/>
</dbReference>
<dbReference type="GO" id="GO:0005886">
    <property type="term" value="C:plasma membrane"/>
    <property type="evidence" value="ECO:0007669"/>
    <property type="project" value="TreeGrafter"/>
</dbReference>
<dbReference type="InterPro" id="IPR036188">
    <property type="entry name" value="FAD/NAD-bd_sf"/>
</dbReference>
<keyword evidence="2" id="KW-0560">Oxidoreductase</keyword>
<evidence type="ECO:0000313" key="5">
    <source>
        <dbReference type="Proteomes" id="UP000295064"/>
    </source>
</evidence>
<dbReference type="Gene3D" id="3.90.700.10">
    <property type="entry name" value="Succinate dehydrogenase/fumarate reductase flavoprotein, catalytic domain"/>
    <property type="match status" value="1"/>
</dbReference>
<dbReference type="GO" id="GO:0033765">
    <property type="term" value="F:steroid dehydrogenase activity, acting on the CH-CH group of donors"/>
    <property type="evidence" value="ECO:0007669"/>
    <property type="project" value="UniProtKB-ARBA"/>
</dbReference>
<dbReference type="GO" id="GO:0000104">
    <property type="term" value="F:succinate dehydrogenase activity"/>
    <property type="evidence" value="ECO:0007669"/>
    <property type="project" value="TreeGrafter"/>
</dbReference>
<dbReference type="InterPro" id="IPR003953">
    <property type="entry name" value="FAD-dep_OxRdtase_2_FAD-bd"/>
</dbReference>
<sequence>MKKDQLQIEGQKIDVYSLNTVVVGSGAAGFNAADRLYNFGQEDIAIVTEGIKMGTSRNTGSDKQTYYKLTLGGKDQDSVFDMAETLFSGGSMDGDIALVEAALSPRSFYHLVDIGVPFPHNRFGEYVGYKTDHDPRKRATSAGPLTSRYMTEKLEKEVKNKGIEIFDNYQVIAVLTDQDQENAVGLLTLNKKQLDNEGKRYTLFNATNIVYATGGPAGLYDTSVYPGSQTGASGLAFEAGVKGKNLTEWQYGIASIKFRWNLSGTYQQVLPTYISTDQDGNDKKEFLKEYFAEPGKMLDAVFLKGYQWPFDPRKVKDFGSSLIDILVYNETVIKGRRVWLDYRHNPQFASDNGKLDFSLLGEEAAEYLKNSDALFGTPIERLKKMNQPAVDLYVDNGIDLENEMLEIAVCAQHNNGGLEGNIWWESNLAHFFPVGEVNGSHGVYRPGGTALNSGQVGSTRAAQFITARYQEEAPAVEKFKAEAELQIKKKLQLGGKFLQSLAKESDSNVIDIRKKLGERMSRAGAHIRNLSSIEAALKEAETELKKLGEISSLSSSRDLSLAFQNYDLLLAQYVYLTAFKDYIELGGRSRGSYLVQDEEGELPLESLDDNFRFSLEDGNLSKKIQRIKYKGEHFEFGWQDVKPIPEDNNWFENVWNKYLNDQVIK</sequence>
<gene>
    <name evidence="4" type="ORF">DFR79_10575</name>
</gene>
<dbReference type="GO" id="GO:0009055">
    <property type="term" value="F:electron transfer activity"/>
    <property type="evidence" value="ECO:0007669"/>
    <property type="project" value="TreeGrafter"/>
</dbReference>
<dbReference type="GO" id="GO:0050660">
    <property type="term" value="F:flavin adenine dinucleotide binding"/>
    <property type="evidence" value="ECO:0007669"/>
    <property type="project" value="TreeGrafter"/>
</dbReference>
<accession>A0A4R6LYQ4</accession>
<proteinExistence type="predicted"/>
<evidence type="ECO:0000256" key="1">
    <source>
        <dbReference type="ARBA" id="ARBA00022630"/>
    </source>
</evidence>
<feature type="domain" description="FAD-dependent oxidoreductase 2 FAD-binding" evidence="3">
    <location>
        <begin position="20"/>
        <end position="449"/>
    </location>
</feature>
<dbReference type="Proteomes" id="UP000295064">
    <property type="component" value="Unassembled WGS sequence"/>
</dbReference>